<dbReference type="Pfam" id="PF12833">
    <property type="entry name" value="HTH_18"/>
    <property type="match status" value="1"/>
</dbReference>
<protein>
    <submittedName>
        <fullName evidence="5">AraC-type DNA-binding protein</fullName>
    </submittedName>
</protein>
<dbReference type="EMBL" id="FRAT01000002">
    <property type="protein sequence ID" value="SHK43359.1"/>
    <property type="molecule type" value="Genomic_DNA"/>
</dbReference>
<name>A0A1M6SFC3_9FLAO</name>
<accession>A0A1M6SFC3</accession>
<keyword evidence="3" id="KW-0804">Transcription</keyword>
<evidence type="ECO:0000256" key="2">
    <source>
        <dbReference type="ARBA" id="ARBA00023125"/>
    </source>
</evidence>
<dbReference type="STRING" id="1055723.SAMN05216293_1110"/>
<dbReference type="PRINTS" id="PR00032">
    <property type="entry name" value="HTHARAC"/>
</dbReference>
<gene>
    <name evidence="5" type="ORF">SAMN05216293_1110</name>
</gene>
<dbReference type="Gene3D" id="1.10.10.60">
    <property type="entry name" value="Homeodomain-like"/>
    <property type="match status" value="1"/>
</dbReference>
<dbReference type="InterPro" id="IPR009057">
    <property type="entry name" value="Homeodomain-like_sf"/>
</dbReference>
<proteinExistence type="predicted"/>
<reference evidence="5 6" key="1">
    <citation type="submission" date="2016-11" db="EMBL/GenBank/DDBJ databases">
        <authorList>
            <person name="Varghese N."/>
            <person name="Submissions S."/>
        </authorList>
    </citation>
    <scope>NUCLEOTIDE SEQUENCE [LARGE SCALE GENOMIC DNA]</scope>
    <source>
        <strain evidence="5 6">CGMCC 1.12174</strain>
    </source>
</reference>
<organism evidence="5 6">
    <name type="scientific">Flagellimonas taeanensis</name>
    <dbReference type="NCBI Taxonomy" id="1005926"/>
    <lineage>
        <taxon>Bacteria</taxon>
        <taxon>Pseudomonadati</taxon>
        <taxon>Bacteroidota</taxon>
        <taxon>Flavobacteriia</taxon>
        <taxon>Flavobacteriales</taxon>
        <taxon>Flavobacteriaceae</taxon>
        <taxon>Flagellimonas</taxon>
    </lineage>
</organism>
<dbReference type="AlphaFoldDB" id="A0A1M6SFC3"/>
<dbReference type="PANTHER" id="PTHR43280:SF32">
    <property type="entry name" value="TRANSCRIPTIONAL REGULATORY PROTEIN"/>
    <property type="match status" value="1"/>
</dbReference>
<sequence>MLKEYSISDIIISKSKRKMFYVGTFEGTEDPDIAWPHRHDFYSLVWFTKSSGINVIDFEEYEIKHNRLFLMRPKQVHNWSYSKNSNGYIAVFDKHLLKELTIDFVDRPFFDLSDKNTRLLKPLFANLIEESTQNDQLGEKTIVQGISYVLLLLKRWSNENLQNKVVKSKDILKFSSLVTNTISENLSVYDYASKLNLTVDKLNAICKENYGQSPKTIILEKKITEAKRLLYFTDLSVKEIAFRLGFEDSSYFSRIFKQKTNLSPSEFKST</sequence>
<dbReference type="SUPFAM" id="SSF46689">
    <property type="entry name" value="Homeodomain-like"/>
    <property type="match status" value="1"/>
</dbReference>
<dbReference type="InterPro" id="IPR018060">
    <property type="entry name" value="HTH_AraC"/>
</dbReference>
<keyword evidence="1" id="KW-0805">Transcription regulation</keyword>
<dbReference type="InterPro" id="IPR003313">
    <property type="entry name" value="AraC-bd"/>
</dbReference>
<dbReference type="Pfam" id="PF02311">
    <property type="entry name" value="AraC_binding"/>
    <property type="match status" value="1"/>
</dbReference>
<dbReference type="PROSITE" id="PS00041">
    <property type="entry name" value="HTH_ARAC_FAMILY_1"/>
    <property type="match status" value="1"/>
</dbReference>
<dbReference type="SMART" id="SM00342">
    <property type="entry name" value="HTH_ARAC"/>
    <property type="match status" value="1"/>
</dbReference>
<dbReference type="GO" id="GO:0043565">
    <property type="term" value="F:sequence-specific DNA binding"/>
    <property type="evidence" value="ECO:0007669"/>
    <property type="project" value="InterPro"/>
</dbReference>
<evidence type="ECO:0000256" key="3">
    <source>
        <dbReference type="ARBA" id="ARBA00023163"/>
    </source>
</evidence>
<feature type="domain" description="HTH araC/xylS-type" evidence="4">
    <location>
        <begin position="172"/>
        <end position="270"/>
    </location>
</feature>
<dbReference type="InterPro" id="IPR018062">
    <property type="entry name" value="HTH_AraC-typ_CS"/>
</dbReference>
<dbReference type="GO" id="GO:0003700">
    <property type="term" value="F:DNA-binding transcription factor activity"/>
    <property type="evidence" value="ECO:0007669"/>
    <property type="project" value="InterPro"/>
</dbReference>
<evidence type="ECO:0000313" key="5">
    <source>
        <dbReference type="EMBL" id="SHK43359.1"/>
    </source>
</evidence>
<evidence type="ECO:0000256" key="1">
    <source>
        <dbReference type="ARBA" id="ARBA00023015"/>
    </source>
</evidence>
<dbReference type="SUPFAM" id="SSF51215">
    <property type="entry name" value="Regulatory protein AraC"/>
    <property type="match status" value="1"/>
</dbReference>
<comment type="caution">
    <text evidence="5">The sequence shown here is derived from an EMBL/GenBank/DDBJ whole genome shotgun (WGS) entry which is preliminary data.</text>
</comment>
<dbReference type="PROSITE" id="PS01124">
    <property type="entry name" value="HTH_ARAC_FAMILY_2"/>
    <property type="match status" value="1"/>
</dbReference>
<dbReference type="Proteomes" id="UP000184031">
    <property type="component" value="Unassembled WGS sequence"/>
</dbReference>
<dbReference type="InterPro" id="IPR037923">
    <property type="entry name" value="HTH-like"/>
</dbReference>
<dbReference type="PANTHER" id="PTHR43280">
    <property type="entry name" value="ARAC-FAMILY TRANSCRIPTIONAL REGULATOR"/>
    <property type="match status" value="1"/>
</dbReference>
<keyword evidence="2 5" id="KW-0238">DNA-binding</keyword>
<dbReference type="InterPro" id="IPR020449">
    <property type="entry name" value="Tscrpt_reg_AraC-type_HTH"/>
</dbReference>
<evidence type="ECO:0000313" key="6">
    <source>
        <dbReference type="Proteomes" id="UP000184031"/>
    </source>
</evidence>
<evidence type="ECO:0000259" key="4">
    <source>
        <dbReference type="PROSITE" id="PS01124"/>
    </source>
</evidence>